<sequence>MDLKMDRIAVGARFKLSEIGRIRCPDLADKVGVVVAIGHRTTGITVLFDGAQRPTVLHRDYIKTNL</sequence>
<evidence type="ECO:0000313" key="2">
    <source>
        <dbReference type="Proteomes" id="UP000297966"/>
    </source>
</evidence>
<dbReference type="RefSeq" id="WP_404556381.1">
    <property type="nucleotide sequence ID" value="NZ_JBIYER010000001.1"/>
</dbReference>
<organism evidence="1 2">
    <name type="scientific">Bradyrhizobium niftali</name>
    <dbReference type="NCBI Taxonomy" id="2560055"/>
    <lineage>
        <taxon>Bacteria</taxon>
        <taxon>Pseudomonadati</taxon>
        <taxon>Pseudomonadota</taxon>
        <taxon>Alphaproteobacteria</taxon>
        <taxon>Hyphomicrobiales</taxon>
        <taxon>Nitrobacteraceae</taxon>
        <taxon>Bradyrhizobium</taxon>
    </lineage>
</organism>
<dbReference type="AlphaFoldDB" id="A0A4Y9M501"/>
<keyword evidence="2" id="KW-1185">Reference proteome</keyword>
<gene>
    <name evidence="1" type="ORF">E4K65_08735</name>
</gene>
<reference evidence="1 2" key="1">
    <citation type="submission" date="2019-03" db="EMBL/GenBank/DDBJ databases">
        <title>Bradyrhizobium diversity isolated from nodules of Chamaecrista fasciculata.</title>
        <authorList>
            <person name="Klepa M.S."/>
            <person name="Urquiaga M.O."/>
            <person name="Hungria M."/>
            <person name="Delamuta J.R."/>
        </authorList>
    </citation>
    <scope>NUCLEOTIDE SEQUENCE [LARGE SCALE GENOMIC DNA]</scope>
    <source>
        <strain evidence="1 2">CNPSo 3448</strain>
    </source>
</reference>
<dbReference type="EMBL" id="SPQT01000002">
    <property type="protein sequence ID" value="TFV50215.1"/>
    <property type="molecule type" value="Genomic_DNA"/>
</dbReference>
<comment type="caution">
    <text evidence="1">The sequence shown here is derived from an EMBL/GenBank/DDBJ whole genome shotgun (WGS) entry which is preliminary data.</text>
</comment>
<name>A0A4Y9M501_9BRAD</name>
<dbReference type="Proteomes" id="UP000297966">
    <property type="component" value="Unassembled WGS sequence"/>
</dbReference>
<proteinExistence type="predicted"/>
<accession>A0A4Y9M501</accession>
<protein>
    <submittedName>
        <fullName evidence="1">Uncharacterized protein</fullName>
    </submittedName>
</protein>
<evidence type="ECO:0000313" key="1">
    <source>
        <dbReference type="EMBL" id="TFV50215.1"/>
    </source>
</evidence>